<evidence type="ECO:0000256" key="3">
    <source>
        <dbReference type="ARBA" id="ARBA00022514"/>
    </source>
</evidence>
<dbReference type="EMBL" id="PQFF01000074">
    <property type="protein sequence ID" value="RHZ84743.1"/>
    <property type="molecule type" value="Genomic_DNA"/>
</dbReference>
<comment type="catalytic activity">
    <reaction evidence="6">
        <text>3-phenylpyruvate = enol-phenylpyruvate</text>
        <dbReference type="Rhea" id="RHEA:17097"/>
        <dbReference type="ChEBI" id="CHEBI:16815"/>
        <dbReference type="ChEBI" id="CHEBI:18005"/>
        <dbReference type="EC" id="5.3.2.1"/>
    </reaction>
</comment>
<dbReference type="InterPro" id="IPR001398">
    <property type="entry name" value="Macrophage_inhib_fac"/>
</dbReference>
<comment type="caution">
    <text evidence="13">The sequence shown here is derived from an EMBL/GenBank/DDBJ whole genome shotgun (WGS) entry which is preliminary data.</text>
</comment>
<evidence type="ECO:0000313" key="13">
    <source>
        <dbReference type="EMBL" id="RHZ84743.1"/>
    </source>
</evidence>
<dbReference type="EC" id="5.3.3.12" evidence="8"/>
<evidence type="ECO:0000256" key="4">
    <source>
        <dbReference type="ARBA" id="ARBA00022525"/>
    </source>
</evidence>
<keyword evidence="14" id="KW-1185">Reference proteome</keyword>
<name>A0A397JIF0_9GLOM</name>
<dbReference type="AlphaFoldDB" id="A0A397JIF0"/>
<evidence type="ECO:0000256" key="2">
    <source>
        <dbReference type="ARBA" id="ARBA00005851"/>
    </source>
</evidence>
<evidence type="ECO:0000256" key="8">
    <source>
        <dbReference type="ARBA" id="ARBA00038932"/>
    </source>
</evidence>
<dbReference type="Proteomes" id="UP000266861">
    <property type="component" value="Unassembled WGS sequence"/>
</dbReference>
<dbReference type="OrthoDB" id="255819at2759"/>
<keyword evidence="4" id="KW-0964">Secreted</keyword>
<dbReference type="InterPro" id="IPR014347">
    <property type="entry name" value="Tautomerase/MIF_sf"/>
</dbReference>
<sequence length="118" mass="13152">MPFIEVKTNVKVPNHQEFLSELSALTGELLGQPESFILSVIEDDKSLYFGGTSAPAYIVRVKSVFSLGLEHNKEISKKLSEFFYNKLGTPNDRGIIFLEDPGRENCGWNGTTLVTLDI</sequence>
<dbReference type="Pfam" id="PF01187">
    <property type="entry name" value="MIF"/>
    <property type="match status" value="1"/>
</dbReference>
<dbReference type="STRING" id="1348612.A0A397JIF0"/>
<reference evidence="13 14" key="1">
    <citation type="submission" date="2018-08" db="EMBL/GenBank/DDBJ databases">
        <title>Genome and evolution of the arbuscular mycorrhizal fungus Diversispora epigaea (formerly Glomus versiforme) and its bacterial endosymbionts.</title>
        <authorList>
            <person name="Sun X."/>
            <person name="Fei Z."/>
            <person name="Harrison M."/>
        </authorList>
    </citation>
    <scope>NUCLEOTIDE SEQUENCE [LARGE SCALE GENOMIC DNA]</scope>
    <source>
        <strain evidence="13 14">IT104</strain>
    </source>
</reference>
<dbReference type="GO" id="GO:0050178">
    <property type="term" value="F:phenylpyruvate tautomerase activity"/>
    <property type="evidence" value="ECO:0007669"/>
    <property type="project" value="UniProtKB-EC"/>
</dbReference>
<dbReference type="SUPFAM" id="SSF55331">
    <property type="entry name" value="Tautomerase/MIF"/>
    <property type="match status" value="1"/>
</dbReference>
<evidence type="ECO:0000256" key="12">
    <source>
        <dbReference type="ARBA" id="ARBA00042730"/>
    </source>
</evidence>
<evidence type="ECO:0000256" key="9">
    <source>
        <dbReference type="ARBA" id="ARBA00039086"/>
    </source>
</evidence>
<evidence type="ECO:0000313" key="14">
    <source>
        <dbReference type="Proteomes" id="UP000266861"/>
    </source>
</evidence>
<organism evidence="13 14">
    <name type="scientific">Diversispora epigaea</name>
    <dbReference type="NCBI Taxonomy" id="1348612"/>
    <lineage>
        <taxon>Eukaryota</taxon>
        <taxon>Fungi</taxon>
        <taxon>Fungi incertae sedis</taxon>
        <taxon>Mucoromycota</taxon>
        <taxon>Glomeromycotina</taxon>
        <taxon>Glomeromycetes</taxon>
        <taxon>Diversisporales</taxon>
        <taxon>Diversisporaceae</taxon>
        <taxon>Diversispora</taxon>
    </lineage>
</organism>
<protein>
    <recommendedName>
        <fullName evidence="12">L-dopachrome isomerase</fullName>
        <ecNumber evidence="9">5.3.2.1</ecNumber>
        <ecNumber evidence="8">5.3.3.12</ecNumber>
    </recommendedName>
    <alternativeName>
        <fullName evidence="10">L-dopachrome tautomerase</fullName>
    </alternativeName>
    <alternativeName>
        <fullName evidence="11">Phenylpyruvate tautomerase</fullName>
    </alternativeName>
</protein>
<dbReference type="PANTHER" id="PTHR11954:SF6">
    <property type="entry name" value="MACROPHAGE MIGRATION INHIBITORY FACTOR"/>
    <property type="match status" value="1"/>
</dbReference>
<evidence type="ECO:0000256" key="6">
    <source>
        <dbReference type="ARBA" id="ARBA00036735"/>
    </source>
</evidence>
<evidence type="ECO:0000256" key="1">
    <source>
        <dbReference type="ARBA" id="ARBA00004613"/>
    </source>
</evidence>
<dbReference type="GO" id="GO:0005615">
    <property type="term" value="C:extracellular space"/>
    <property type="evidence" value="ECO:0007669"/>
    <property type="project" value="UniProtKB-KW"/>
</dbReference>
<accession>A0A397JIF0</accession>
<dbReference type="Gene3D" id="3.30.429.10">
    <property type="entry name" value="Macrophage Migration Inhibitory Factor"/>
    <property type="match status" value="1"/>
</dbReference>
<dbReference type="GO" id="GO:0004167">
    <property type="term" value="F:dopachrome isomerase activity"/>
    <property type="evidence" value="ECO:0007669"/>
    <property type="project" value="UniProtKB-EC"/>
</dbReference>
<comment type="subcellular location">
    <subcellularLocation>
        <location evidence="1">Secreted</location>
    </subcellularLocation>
</comment>
<keyword evidence="3" id="KW-0202">Cytokine</keyword>
<keyword evidence="5" id="KW-0413">Isomerase</keyword>
<evidence type="ECO:0000256" key="11">
    <source>
        <dbReference type="ARBA" id="ARBA00041912"/>
    </source>
</evidence>
<comment type="similarity">
    <text evidence="2">Belongs to the MIF family.</text>
</comment>
<evidence type="ECO:0000256" key="7">
    <source>
        <dbReference type="ARBA" id="ARBA00036823"/>
    </source>
</evidence>
<comment type="catalytic activity">
    <reaction evidence="7">
        <text>L-dopachrome = 5,6-dihydroxyindole-2-carboxylate</text>
        <dbReference type="Rhea" id="RHEA:13041"/>
        <dbReference type="ChEBI" id="CHEBI:16875"/>
        <dbReference type="ChEBI" id="CHEBI:57509"/>
        <dbReference type="EC" id="5.3.3.12"/>
    </reaction>
</comment>
<proteinExistence type="inferred from homology"/>
<dbReference type="PANTHER" id="PTHR11954">
    <property type="entry name" value="D-DOPACHROME DECARBOXYLASE"/>
    <property type="match status" value="1"/>
</dbReference>
<evidence type="ECO:0000256" key="5">
    <source>
        <dbReference type="ARBA" id="ARBA00023235"/>
    </source>
</evidence>
<gene>
    <name evidence="13" type="ORF">Glove_78g21</name>
</gene>
<dbReference type="EC" id="5.3.2.1" evidence="9"/>
<evidence type="ECO:0000256" key="10">
    <source>
        <dbReference type="ARBA" id="ARBA00041631"/>
    </source>
</evidence>